<dbReference type="RefSeq" id="WP_028105493.1">
    <property type="nucleotide sequence ID" value="NZ_LVVL01000012.1"/>
</dbReference>
<evidence type="ECO:0008006" key="3">
    <source>
        <dbReference type="Google" id="ProtNLM"/>
    </source>
</evidence>
<reference evidence="1 2" key="1">
    <citation type="submission" date="2016-03" db="EMBL/GenBank/DDBJ databases">
        <authorList>
            <person name="Cho S.-Y."/>
            <person name="Lim S."/>
            <person name="Kim H."/>
            <person name="Soh E.H."/>
            <person name="Moon J.S."/>
        </authorList>
    </citation>
    <scope>NUCLEOTIDE SEQUENCE [LARGE SCALE GENOMIC DNA]</scope>
    <source>
        <strain evidence="1 2">KCTC 3810</strain>
    </source>
</reference>
<evidence type="ECO:0000313" key="2">
    <source>
        <dbReference type="Proteomes" id="UP000078447"/>
    </source>
</evidence>
<organism evidence="1 2">
    <name type="scientific">Exiguobacterium undae</name>
    <dbReference type="NCBI Taxonomy" id="169177"/>
    <lineage>
        <taxon>Bacteria</taxon>
        <taxon>Bacillati</taxon>
        <taxon>Bacillota</taxon>
        <taxon>Bacilli</taxon>
        <taxon>Bacillales</taxon>
        <taxon>Bacillales Family XII. Incertae Sedis</taxon>
        <taxon>Exiguobacterium</taxon>
    </lineage>
</organism>
<evidence type="ECO:0000313" key="1">
    <source>
        <dbReference type="EMBL" id="OAN12917.1"/>
    </source>
</evidence>
<proteinExistence type="predicted"/>
<sequence>MENVHYVRVADAVWDSFGDDPHIIMDWILFIHETQPDHEQLFALEETTPLYQLMSQIDIFIDQETHYNLGRAIVGEELIVNEDHAAIVGILPLPLLIISSEVMRNFDRQALEVIYREAGRQGEFDTVWEQFGDLRAYFRQAEEAEETILVYYV</sequence>
<protein>
    <recommendedName>
        <fullName evidence="3">DUF1877 family protein</fullName>
    </recommendedName>
</protein>
<accession>A0ABX2V7N2</accession>
<dbReference type="Proteomes" id="UP000078447">
    <property type="component" value="Unassembled WGS sequence"/>
</dbReference>
<keyword evidence="2" id="KW-1185">Reference proteome</keyword>
<name>A0ABX2V7N2_9BACL</name>
<gene>
    <name evidence="1" type="ORF">A3783_11395</name>
</gene>
<comment type="caution">
    <text evidence="1">The sequence shown here is derived from an EMBL/GenBank/DDBJ whole genome shotgun (WGS) entry which is preliminary data.</text>
</comment>
<dbReference type="EMBL" id="LVVL01000012">
    <property type="protein sequence ID" value="OAN12917.1"/>
    <property type="molecule type" value="Genomic_DNA"/>
</dbReference>